<reference evidence="2 3" key="1">
    <citation type="submission" date="2017-09" db="EMBL/GenBank/DDBJ databases">
        <title>Depth-based differentiation of microbial function through sediment-hosted aquifers and enrichment of novel symbionts in the deep terrestrial subsurface.</title>
        <authorList>
            <person name="Probst A.J."/>
            <person name="Ladd B."/>
            <person name="Jarett J.K."/>
            <person name="Geller-Mcgrath D.E."/>
            <person name="Sieber C.M."/>
            <person name="Emerson J.B."/>
            <person name="Anantharaman K."/>
            <person name="Thomas B.C."/>
            <person name="Malmstrom R."/>
            <person name="Stieglmeier M."/>
            <person name="Klingl A."/>
            <person name="Woyke T."/>
            <person name="Ryan C.M."/>
            <person name="Banfield J.F."/>
        </authorList>
    </citation>
    <scope>NUCLEOTIDE SEQUENCE [LARGE SCALE GENOMIC DNA]</scope>
    <source>
        <strain evidence="2">CG10_big_fil_rev_8_21_14_0_10_48_11</strain>
    </source>
</reference>
<organism evidence="2 3">
    <name type="scientific">Candidatus Uhrbacteria bacterium CG10_big_fil_rev_8_21_14_0_10_48_11</name>
    <dbReference type="NCBI Taxonomy" id="1975037"/>
    <lineage>
        <taxon>Bacteria</taxon>
        <taxon>Candidatus Uhriibacteriota</taxon>
    </lineage>
</organism>
<feature type="compositionally biased region" description="Polar residues" evidence="1">
    <location>
        <begin position="1"/>
        <end position="17"/>
    </location>
</feature>
<protein>
    <submittedName>
        <fullName evidence="2">Uncharacterized protein</fullName>
    </submittedName>
</protein>
<evidence type="ECO:0000313" key="3">
    <source>
        <dbReference type="Proteomes" id="UP000231152"/>
    </source>
</evidence>
<evidence type="ECO:0000313" key="2">
    <source>
        <dbReference type="EMBL" id="PJE76309.1"/>
    </source>
</evidence>
<name>A0A2M8LFV7_9BACT</name>
<accession>A0A2M8LFV7</accession>
<proteinExistence type="predicted"/>
<evidence type="ECO:0000256" key="1">
    <source>
        <dbReference type="SAM" id="MobiDB-lite"/>
    </source>
</evidence>
<comment type="caution">
    <text evidence="2">The sequence shown here is derived from an EMBL/GenBank/DDBJ whole genome shotgun (WGS) entry which is preliminary data.</text>
</comment>
<dbReference type="EMBL" id="PFET01000001">
    <property type="protein sequence ID" value="PJE76309.1"/>
    <property type="molecule type" value="Genomic_DNA"/>
</dbReference>
<dbReference type="Proteomes" id="UP000231152">
    <property type="component" value="Unassembled WGS sequence"/>
</dbReference>
<dbReference type="AlphaFoldDB" id="A0A2M8LFV7"/>
<feature type="compositionally biased region" description="Polar residues" evidence="1">
    <location>
        <begin position="57"/>
        <end position="69"/>
    </location>
</feature>
<feature type="compositionally biased region" description="Basic residues" evidence="1">
    <location>
        <begin position="44"/>
        <end position="54"/>
    </location>
</feature>
<feature type="region of interest" description="Disordered" evidence="1">
    <location>
        <begin position="40"/>
        <end position="73"/>
    </location>
</feature>
<feature type="region of interest" description="Disordered" evidence="1">
    <location>
        <begin position="1"/>
        <end position="25"/>
    </location>
</feature>
<sequence>MNNIKNSDGDNESNFGTEDSKGADVDGCFCRKGSDVIQRNATLSKRKPKCHKASYKGQKTTKSGQSSVGKDTREQIVEKRWSTQKHRGLHQNVAVANPDTNITEADGNIA</sequence>
<gene>
    <name evidence="2" type="ORF">COV04_00330</name>
</gene>